<dbReference type="InterPro" id="IPR036390">
    <property type="entry name" value="WH_DNA-bd_sf"/>
</dbReference>
<dbReference type="PANTHER" id="PTHR30346">
    <property type="entry name" value="TRANSCRIPTIONAL DUAL REGULATOR HCAR-RELATED"/>
    <property type="match status" value="1"/>
</dbReference>
<dbReference type="Pfam" id="PF00126">
    <property type="entry name" value="HTH_1"/>
    <property type="match status" value="1"/>
</dbReference>
<dbReference type="InterPro" id="IPR000847">
    <property type="entry name" value="LysR_HTH_N"/>
</dbReference>
<dbReference type="FunFam" id="1.10.10.10:FF:000001">
    <property type="entry name" value="LysR family transcriptional regulator"/>
    <property type="match status" value="1"/>
</dbReference>
<evidence type="ECO:0000256" key="4">
    <source>
        <dbReference type="ARBA" id="ARBA00023163"/>
    </source>
</evidence>
<keyword evidence="2" id="KW-0805">Transcription regulation</keyword>
<proteinExistence type="inferred from homology"/>
<dbReference type="GO" id="GO:0032993">
    <property type="term" value="C:protein-DNA complex"/>
    <property type="evidence" value="ECO:0007669"/>
    <property type="project" value="TreeGrafter"/>
</dbReference>
<protein>
    <submittedName>
        <fullName evidence="6">Hca operon transcriptional activator HcaR</fullName>
    </submittedName>
</protein>
<dbReference type="Pfam" id="PF03466">
    <property type="entry name" value="LysR_substrate"/>
    <property type="match status" value="1"/>
</dbReference>
<dbReference type="AlphaFoldDB" id="A0A7K0BMM3"/>
<reference evidence="6 7" key="1">
    <citation type="submission" date="2019-10" db="EMBL/GenBank/DDBJ databases">
        <title>Actinomadura rubteroloni sp. nov. and Actinomadura macrotermitis sp. nov., isolated from the gut of fungus growing-termite Macrotermes natalensis.</title>
        <authorList>
            <person name="Benndorf R."/>
            <person name="Martin K."/>
            <person name="Kuefner M."/>
            <person name="De Beer W."/>
            <person name="Kaster A.-K."/>
            <person name="Vollmers J."/>
            <person name="Poulsen M."/>
            <person name="Beemelmanns C."/>
        </authorList>
    </citation>
    <scope>NUCLEOTIDE SEQUENCE [LARGE SCALE GENOMIC DNA]</scope>
    <source>
        <strain evidence="6 7">RB68</strain>
    </source>
</reference>
<dbReference type="InterPro" id="IPR005119">
    <property type="entry name" value="LysR_subst-bd"/>
</dbReference>
<organism evidence="6 7">
    <name type="scientific">Actinomadura macrotermitis</name>
    <dbReference type="NCBI Taxonomy" id="2585200"/>
    <lineage>
        <taxon>Bacteria</taxon>
        <taxon>Bacillati</taxon>
        <taxon>Actinomycetota</taxon>
        <taxon>Actinomycetes</taxon>
        <taxon>Streptosporangiales</taxon>
        <taxon>Thermomonosporaceae</taxon>
        <taxon>Actinomadura</taxon>
    </lineage>
</organism>
<dbReference type="PANTHER" id="PTHR30346:SF0">
    <property type="entry name" value="HCA OPERON TRANSCRIPTIONAL ACTIVATOR HCAR"/>
    <property type="match status" value="1"/>
</dbReference>
<comment type="similarity">
    <text evidence="1">Belongs to the LysR transcriptional regulatory family.</text>
</comment>
<dbReference type="GO" id="GO:0003700">
    <property type="term" value="F:DNA-binding transcription factor activity"/>
    <property type="evidence" value="ECO:0007669"/>
    <property type="project" value="InterPro"/>
</dbReference>
<evidence type="ECO:0000259" key="5">
    <source>
        <dbReference type="PROSITE" id="PS50931"/>
    </source>
</evidence>
<dbReference type="Gene3D" id="1.10.10.10">
    <property type="entry name" value="Winged helix-like DNA-binding domain superfamily/Winged helix DNA-binding domain"/>
    <property type="match status" value="1"/>
</dbReference>
<evidence type="ECO:0000256" key="2">
    <source>
        <dbReference type="ARBA" id="ARBA00023015"/>
    </source>
</evidence>
<dbReference type="SUPFAM" id="SSF46785">
    <property type="entry name" value="Winged helix' DNA-binding domain"/>
    <property type="match status" value="1"/>
</dbReference>
<keyword evidence="7" id="KW-1185">Reference proteome</keyword>
<dbReference type="PROSITE" id="PS50931">
    <property type="entry name" value="HTH_LYSR"/>
    <property type="match status" value="1"/>
</dbReference>
<sequence>MSNKSFRRIDNHGLWNTMGGVDADIPGLRAFVAAADEMHFGRAAARLFLTQQALSKRVRRLEEALGVPLFERTTRRVELTGAGARLLPLARAALTAFDAAVGAVREPARLRVDVYDERFSPIRLLRAALDRDPALRIEPSMRQGLARALPALRGGEIDAAFGQAHDLPGRPAGIDCRLVHLEPMHAYVGEDHPLAESGELRPADLPGVVMPDPGEGAVESTAFLTRLAGHFGVPIRFVEPAVGQRHYAELVARERTAVALGEAGIPIPPGSGLRRIRLVDPVPLAPWCVLWRAGDGSPALRRLLALLPVPAPPDAASWAPAGYVT</sequence>
<accession>A0A7K0BMM3</accession>
<dbReference type="Gene3D" id="3.40.190.10">
    <property type="entry name" value="Periplasmic binding protein-like II"/>
    <property type="match status" value="2"/>
</dbReference>
<keyword evidence="4" id="KW-0804">Transcription</keyword>
<evidence type="ECO:0000256" key="3">
    <source>
        <dbReference type="ARBA" id="ARBA00023125"/>
    </source>
</evidence>
<evidence type="ECO:0000313" key="6">
    <source>
        <dbReference type="EMBL" id="MQY02429.1"/>
    </source>
</evidence>
<dbReference type="Proteomes" id="UP000487268">
    <property type="component" value="Unassembled WGS sequence"/>
</dbReference>
<feature type="domain" description="HTH lysR-type" evidence="5">
    <location>
        <begin position="28"/>
        <end position="80"/>
    </location>
</feature>
<evidence type="ECO:0000256" key="1">
    <source>
        <dbReference type="ARBA" id="ARBA00009437"/>
    </source>
</evidence>
<dbReference type="GO" id="GO:0003677">
    <property type="term" value="F:DNA binding"/>
    <property type="evidence" value="ECO:0007669"/>
    <property type="project" value="UniProtKB-KW"/>
</dbReference>
<dbReference type="PRINTS" id="PR00039">
    <property type="entry name" value="HTHLYSR"/>
</dbReference>
<name>A0A7K0BMM3_9ACTN</name>
<evidence type="ECO:0000313" key="7">
    <source>
        <dbReference type="Proteomes" id="UP000487268"/>
    </source>
</evidence>
<dbReference type="EMBL" id="WEGH01000001">
    <property type="protein sequence ID" value="MQY02429.1"/>
    <property type="molecule type" value="Genomic_DNA"/>
</dbReference>
<dbReference type="SUPFAM" id="SSF53850">
    <property type="entry name" value="Periplasmic binding protein-like II"/>
    <property type="match status" value="1"/>
</dbReference>
<keyword evidence="3" id="KW-0238">DNA-binding</keyword>
<gene>
    <name evidence="6" type="primary">hcaR_1</name>
    <name evidence="6" type="ORF">ACRB68_04590</name>
</gene>
<comment type="caution">
    <text evidence="6">The sequence shown here is derived from an EMBL/GenBank/DDBJ whole genome shotgun (WGS) entry which is preliminary data.</text>
</comment>
<dbReference type="InterPro" id="IPR036388">
    <property type="entry name" value="WH-like_DNA-bd_sf"/>
</dbReference>